<name>A0A139PPQ5_STROR</name>
<dbReference type="Gene3D" id="3.30.1490.390">
    <property type="match status" value="1"/>
</dbReference>
<gene>
    <name evidence="1" type="ORF">SORDD21_00555</name>
</gene>
<comment type="caution">
    <text evidence="1">The sequence shown here is derived from an EMBL/GenBank/DDBJ whole genome shotgun (WGS) entry which is preliminary data.</text>
</comment>
<dbReference type="PATRIC" id="fig|1303.81.peg.696"/>
<dbReference type="EMBL" id="LQZP01000161">
    <property type="protein sequence ID" value="KXT92002.1"/>
    <property type="molecule type" value="Genomic_DNA"/>
</dbReference>
<protein>
    <submittedName>
        <fullName evidence="1">Uncharacterized protein</fullName>
    </submittedName>
</protein>
<sequence length="47" mass="5240">MLALSGCVTIPDTFLVTSLTLNDKVIYRGLVGNLYRFLSQTNFSDKN</sequence>
<dbReference type="Pfam" id="PF15507">
    <property type="entry name" value="DUF4649"/>
    <property type="match status" value="1"/>
</dbReference>
<dbReference type="Proteomes" id="UP000070053">
    <property type="component" value="Unassembled WGS sequence"/>
</dbReference>
<evidence type="ECO:0000313" key="2">
    <source>
        <dbReference type="Proteomes" id="UP000070053"/>
    </source>
</evidence>
<accession>A0A139PPQ5</accession>
<proteinExistence type="predicted"/>
<dbReference type="InterPro" id="IPR027879">
    <property type="entry name" value="DUF4649"/>
</dbReference>
<dbReference type="AlphaFoldDB" id="A0A139PPQ5"/>
<organism evidence="1 2">
    <name type="scientific">Streptococcus oralis</name>
    <dbReference type="NCBI Taxonomy" id="1303"/>
    <lineage>
        <taxon>Bacteria</taxon>
        <taxon>Bacillati</taxon>
        <taxon>Bacillota</taxon>
        <taxon>Bacilli</taxon>
        <taxon>Lactobacillales</taxon>
        <taxon>Streptococcaceae</taxon>
        <taxon>Streptococcus</taxon>
    </lineage>
</organism>
<reference evidence="1 2" key="1">
    <citation type="submission" date="2016-01" db="EMBL/GenBank/DDBJ databases">
        <title>Highly variable Streptococcus oralis are common among viridans streptococci isolated from primates.</title>
        <authorList>
            <person name="Denapaite D."/>
            <person name="Rieger M."/>
            <person name="Koendgen S."/>
            <person name="Brueckner R."/>
            <person name="Ochigava I."/>
            <person name="Kappeler P."/>
            <person name="Maetz-Rensing K."/>
            <person name="Leendertz F."/>
            <person name="Hakenbeck R."/>
        </authorList>
    </citation>
    <scope>NUCLEOTIDE SEQUENCE [LARGE SCALE GENOMIC DNA]</scope>
    <source>
        <strain evidence="1 2">DD21</strain>
    </source>
</reference>
<evidence type="ECO:0000313" key="1">
    <source>
        <dbReference type="EMBL" id="KXT92002.1"/>
    </source>
</evidence>